<keyword evidence="1" id="KW-0732">Signal</keyword>
<protein>
    <submittedName>
        <fullName evidence="2">Uncharacterized protein</fullName>
    </submittedName>
</protein>
<evidence type="ECO:0000313" key="3">
    <source>
        <dbReference type="Proteomes" id="UP000717328"/>
    </source>
</evidence>
<reference evidence="2" key="1">
    <citation type="submission" date="2021-02" db="EMBL/GenBank/DDBJ databases">
        <authorList>
            <person name="Nieuwenhuis M."/>
            <person name="Van De Peppel L.J.J."/>
        </authorList>
    </citation>
    <scope>NUCLEOTIDE SEQUENCE</scope>
    <source>
        <strain evidence="2">D49</strain>
    </source>
</reference>
<organism evidence="2 3">
    <name type="scientific">Sphagnurus paluster</name>
    <dbReference type="NCBI Taxonomy" id="117069"/>
    <lineage>
        <taxon>Eukaryota</taxon>
        <taxon>Fungi</taxon>
        <taxon>Dikarya</taxon>
        <taxon>Basidiomycota</taxon>
        <taxon>Agaricomycotina</taxon>
        <taxon>Agaricomycetes</taxon>
        <taxon>Agaricomycetidae</taxon>
        <taxon>Agaricales</taxon>
        <taxon>Tricholomatineae</taxon>
        <taxon>Lyophyllaceae</taxon>
        <taxon>Sphagnurus</taxon>
    </lineage>
</organism>
<proteinExistence type="predicted"/>
<accession>A0A9P7G191</accession>
<gene>
    <name evidence="2" type="ORF">H0H81_007903</name>
</gene>
<comment type="caution">
    <text evidence="2">The sequence shown here is derived from an EMBL/GenBank/DDBJ whole genome shotgun (WGS) entry which is preliminary data.</text>
</comment>
<dbReference type="OrthoDB" id="2929351at2759"/>
<dbReference type="AlphaFoldDB" id="A0A9P7G191"/>
<feature type="chain" id="PRO_5040162113" evidence="1">
    <location>
        <begin position="20"/>
        <end position="102"/>
    </location>
</feature>
<keyword evidence="3" id="KW-1185">Reference proteome</keyword>
<reference evidence="2" key="2">
    <citation type="submission" date="2021-10" db="EMBL/GenBank/DDBJ databases">
        <title>Phylogenomics reveals ancestral predisposition of the termite-cultivated fungus Termitomyces towards a domesticated lifestyle.</title>
        <authorList>
            <person name="Auxier B."/>
            <person name="Grum-Grzhimaylo A."/>
            <person name="Cardenas M.E."/>
            <person name="Lodge J.D."/>
            <person name="Laessoe T."/>
            <person name="Pedersen O."/>
            <person name="Smith M.E."/>
            <person name="Kuyper T.W."/>
            <person name="Franco-Molano E.A."/>
            <person name="Baroni T.J."/>
            <person name="Aanen D.K."/>
        </authorList>
    </citation>
    <scope>NUCLEOTIDE SEQUENCE</scope>
    <source>
        <strain evidence="2">D49</strain>
    </source>
</reference>
<dbReference type="Proteomes" id="UP000717328">
    <property type="component" value="Unassembled WGS sequence"/>
</dbReference>
<sequence>MLLLVFIASTLTATPSCKAATITLFAVETTNSEFAQPSETFSPLGVGPNGETTYFNEIVASVYYEQQVNGGGTTFTSAGSVITNAAPISTYTSDPVTFRGEC</sequence>
<feature type="signal peptide" evidence="1">
    <location>
        <begin position="1"/>
        <end position="19"/>
    </location>
</feature>
<name>A0A9P7G191_9AGAR</name>
<evidence type="ECO:0000313" key="2">
    <source>
        <dbReference type="EMBL" id="KAG5638995.1"/>
    </source>
</evidence>
<evidence type="ECO:0000256" key="1">
    <source>
        <dbReference type="SAM" id="SignalP"/>
    </source>
</evidence>
<dbReference type="EMBL" id="JABCKI010005735">
    <property type="protein sequence ID" value="KAG5638995.1"/>
    <property type="molecule type" value="Genomic_DNA"/>
</dbReference>